<evidence type="ECO:0000313" key="2">
    <source>
        <dbReference type="Proteomes" id="UP000292052"/>
    </source>
</evidence>
<sequence length="98" mass="10658">LVLVSTIDGKFSAVNSEGSLLWEIDTEPGPLLTSNIHNLELTNSGKWIRIIPSLTGSLYRFDGITIESIPITAESLLKSSFKYSEDLVIAGGLEVTTY</sequence>
<accession>A0A482WCD3</accession>
<organism evidence="1 2">
    <name type="scientific">Asbolus verrucosus</name>
    <name type="common">Desert ironclad beetle</name>
    <dbReference type="NCBI Taxonomy" id="1661398"/>
    <lineage>
        <taxon>Eukaryota</taxon>
        <taxon>Metazoa</taxon>
        <taxon>Ecdysozoa</taxon>
        <taxon>Arthropoda</taxon>
        <taxon>Hexapoda</taxon>
        <taxon>Insecta</taxon>
        <taxon>Pterygota</taxon>
        <taxon>Neoptera</taxon>
        <taxon>Endopterygota</taxon>
        <taxon>Coleoptera</taxon>
        <taxon>Polyphaga</taxon>
        <taxon>Cucujiformia</taxon>
        <taxon>Tenebrionidae</taxon>
        <taxon>Pimeliinae</taxon>
        <taxon>Asbolus</taxon>
    </lineage>
</organism>
<name>A0A482WCD3_ASBVE</name>
<protein>
    <submittedName>
        <fullName evidence="1">Uncharacterized protein</fullName>
    </submittedName>
</protein>
<dbReference type="Proteomes" id="UP000292052">
    <property type="component" value="Unassembled WGS sequence"/>
</dbReference>
<dbReference type="AlphaFoldDB" id="A0A482WCD3"/>
<comment type="caution">
    <text evidence="1">The sequence shown here is derived from an EMBL/GenBank/DDBJ whole genome shotgun (WGS) entry which is preliminary data.</text>
</comment>
<keyword evidence="2" id="KW-1185">Reference proteome</keyword>
<proteinExistence type="predicted"/>
<dbReference type="STRING" id="1661398.A0A482WCD3"/>
<feature type="non-terminal residue" evidence="1">
    <location>
        <position position="1"/>
    </location>
</feature>
<dbReference type="EMBL" id="QDEB01004633">
    <property type="protein sequence ID" value="RZC42820.1"/>
    <property type="molecule type" value="Genomic_DNA"/>
</dbReference>
<evidence type="ECO:0000313" key="1">
    <source>
        <dbReference type="EMBL" id="RZC42820.1"/>
    </source>
</evidence>
<dbReference type="InterPro" id="IPR011047">
    <property type="entry name" value="Quinoprotein_ADH-like_sf"/>
</dbReference>
<dbReference type="SUPFAM" id="SSF50998">
    <property type="entry name" value="Quinoprotein alcohol dehydrogenase-like"/>
    <property type="match status" value="1"/>
</dbReference>
<feature type="non-terminal residue" evidence="1">
    <location>
        <position position="98"/>
    </location>
</feature>
<dbReference type="OrthoDB" id="341578at2759"/>
<gene>
    <name evidence="1" type="ORF">BDFB_012318</name>
</gene>
<reference evidence="1 2" key="1">
    <citation type="submission" date="2017-03" db="EMBL/GenBank/DDBJ databases">
        <title>Genome of the blue death feigning beetle - Asbolus verrucosus.</title>
        <authorList>
            <person name="Rider S.D."/>
        </authorList>
    </citation>
    <scope>NUCLEOTIDE SEQUENCE [LARGE SCALE GENOMIC DNA]</scope>
    <source>
        <strain evidence="1">Butters</strain>
        <tissue evidence="1">Head and leg muscle</tissue>
    </source>
</reference>